<dbReference type="NCBIfam" id="NF005511">
    <property type="entry name" value="PRK07121.1-4"/>
    <property type="match status" value="1"/>
</dbReference>
<dbReference type="Pfam" id="PF00890">
    <property type="entry name" value="FAD_binding_2"/>
    <property type="match status" value="1"/>
</dbReference>
<dbReference type="Gene3D" id="3.50.50.60">
    <property type="entry name" value="FAD/NAD(P)-binding domain"/>
    <property type="match status" value="2"/>
</dbReference>
<dbReference type="PANTHER" id="PTHR43400:SF10">
    <property type="entry name" value="3-OXOSTEROID 1-DEHYDROGENASE"/>
    <property type="match status" value="1"/>
</dbReference>
<dbReference type="SUPFAM" id="SSF51905">
    <property type="entry name" value="FAD/NAD(P)-binding domain"/>
    <property type="match status" value="1"/>
</dbReference>
<dbReference type="Proteomes" id="UP001058461">
    <property type="component" value="Chromosome"/>
</dbReference>
<keyword evidence="2" id="KW-0285">Flavoprotein</keyword>
<dbReference type="InterPro" id="IPR003953">
    <property type="entry name" value="FAD-dep_OxRdtase_2_FAD-bd"/>
</dbReference>
<dbReference type="Gene3D" id="3.90.700.10">
    <property type="entry name" value="Succinate dehydrogenase/fumarate reductase flavoprotein, catalytic domain"/>
    <property type="match status" value="1"/>
</dbReference>
<dbReference type="PANTHER" id="PTHR43400">
    <property type="entry name" value="FUMARATE REDUCTASE"/>
    <property type="match status" value="1"/>
</dbReference>
<protein>
    <submittedName>
        <fullName evidence="6">FAD-binding protein</fullName>
    </submittedName>
</protein>
<dbReference type="InterPro" id="IPR036188">
    <property type="entry name" value="FAD/NAD-bd_sf"/>
</dbReference>
<dbReference type="InterPro" id="IPR050315">
    <property type="entry name" value="FAD-oxidoreductase_2"/>
</dbReference>
<reference evidence="6" key="1">
    <citation type="submission" date="2021-04" db="EMBL/GenBank/DDBJ databases">
        <title>Oceanospirillales bacteria with DddD are important DMSP degraders in coastal seawater.</title>
        <authorList>
            <person name="Liu J."/>
        </authorList>
    </citation>
    <scope>NUCLEOTIDE SEQUENCE</scope>
    <source>
        <strain evidence="6">D13-1</strain>
    </source>
</reference>
<evidence type="ECO:0000256" key="1">
    <source>
        <dbReference type="ARBA" id="ARBA00001974"/>
    </source>
</evidence>
<evidence type="ECO:0000313" key="6">
    <source>
        <dbReference type="EMBL" id="UTW12261.1"/>
    </source>
</evidence>
<sequence>MSHSFVTEISPPLVLQDLVAQHWDHECDVLVVGWGAAGASAAIEAHDGGASVIVVDRFRGGGASAKSGGVVYAGGGTEHQQRAGYQDSPAAMLDYLKHETRGVVQDSTLERFCRDSVGNLHWLESMGTPYNHEMPPGGKTSYPQDGYYLYYSGNELVPAYRGDAAPAPRGHRTVGKGHGGVVLYSHLQEACRARGISSLAQSAVRRLVVDGEGGRVIGAEIWSLPAGSKEARLHAKWAQRAEKLQNLAPAYCNRLRLKLSALEKQYAKPVLVRAHQGVILSTGGFIFNRDLMREHAPRYRRNFKIGATGCDGSGLRLGLSVGAAADHLGNVSAWRFINPPQKWPKGIAVNRRGQRFCNEEVYGATLGHAICEDQDGAAWLILDKALHRQSIRQALLGGYWWFQSLPALVLMLLGSKKGKTPAELAQRMGMEPAALEASIAAYNQAISSGQPDPQGKSAESCQPLRQGPFYALDISVGSPVLPLGALTLGGLKVREESGQVLAGDGQPIPGLFAAGRAAVGIPSNLYVSGLSLADCVFSGRRAGVAAACSEAIATDERAVTPQPLTTAQGAENDVFNG</sequence>
<proteinExistence type="predicted"/>
<evidence type="ECO:0000256" key="3">
    <source>
        <dbReference type="ARBA" id="ARBA00022827"/>
    </source>
</evidence>
<keyword evidence="7" id="KW-1185">Reference proteome</keyword>
<keyword evidence="3" id="KW-0274">FAD</keyword>
<accession>A0ABY5HMY4</accession>
<dbReference type="PRINTS" id="PR00411">
    <property type="entry name" value="PNDRDTASEI"/>
</dbReference>
<dbReference type="EMBL" id="CP073347">
    <property type="protein sequence ID" value="UTW12261.1"/>
    <property type="molecule type" value="Genomic_DNA"/>
</dbReference>
<name>A0ABY5HMY4_9GAMM</name>
<comment type="cofactor">
    <cofactor evidence="1">
        <name>FAD</name>
        <dbReference type="ChEBI" id="CHEBI:57692"/>
    </cofactor>
</comment>
<dbReference type="InterPro" id="IPR027477">
    <property type="entry name" value="Succ_DH/fumarate_Rdtase_cat_sf"/>
</dbReference>
<evidence type="ECO:0000256" key="2">
    <source>
        <dbReference type="ARBA" id="ARBA00022630"/>
    </source>
</evidence>
<dbReference type="SUPFAM" id="SSF56425">
    <property type="entry name" value="Succinate dehydrogenase/fumarate reductase flavoprotein, catalytic domain"/>
    <property type="match status" value="1"/>
</dbReference>
<keyword evidence="4" id="KW-0560">Oxidoreductase</keyword>
<feature type="domain" description="FAD-dependent oxidoreductase 2 FAD-binding" evidence="5">
    <location>
        <begin position="28"/>
        <end position="520"/>
    </location>
</feature>
<evidence type="ECO:0000256" key="4">
    <source>
        <dbReference type="ARBA" id="ARBA00023002"/>
    </source>
</evidence>
<gene>
    <name evidence="6" type="ORF">KDW95_00830</name>
</gene>
<organism evidence="6 7">
    <name type="scientific">Marinobacterium rhizophilum</name>
    <dbReference type="NCBI Taxonomy" id="420402"/>
    <lineage>
        <taxon>Bacteria</taxon>
        <taxon>Pseudomonadati</taxon>
        <taxon>Pseudomonadota</taxon>
        <taxon>Gammaproteobacteria</taxon>
        <taxon>Oceanospirillales</taxon>
        <taxon>Oceanospirillaceae</taxon>
        <taxon>Marinobacterium</taxon>
    </lineage>
</organism>
<dbReference type="RefSeq" id="WP_255854324.1">
    <property type="nucleotide sequence ID" value="NZ_CP073347.1"/>
</dbReference>
<evidence type="ECO:0000313" key="7">
    <source>
        <dbReference type="Proteomes" id="UP001058461"/>
    </source>
</evidence>
<evidence type="ECO:0000259" key="5">
    <source>
        <dbReference type="Pfam" id="PF00890"/>
    </source>
</evidence>